<dbReference type="InterPro" id="IPR001750">
    <property type="entry name" value="ND/Mrp_TM"/>
</dbReference>
<evidence type="ECO:0000256" key="4">
    <source>
        <dbReference type="ARBA" id="ARBA00022475"/>
    </source>
</evidence>
<feature type="transmembrane region" description="Helical" evidence="9">
    <location>
        <begin position="463"/>
        <end position="483"/>
    </location>
</feature>
<dbReference type="EMBL" id="QGGV01000015">
    <property type="protein sequence ID" value="PWK52773.1"/>
    <property type="molecule type" value="Genomic_DNA"/>
</dbReference>
<dbReference type="AlphaFoldDB" id="A0A316FWJ6"/>
<evidence type="ECO:0000256" key="2">
    <source>
        <dbReference type="ARBA" id="ARBA00004651"/>
    </source>
</evidence>
<feature type="transmembrane region" description="Helical" evidence="9">
    <location>
        <begin position="131"/>
        <end position="149"/>
    </location>
</feature>
<dbReference type="KEGG" id="salo:EF888_11015"/>
<dbReference type="InterPro" id="IPR003918">
    <property type="entry name" value="NADH_UbQ_OxRdtase"/>
</dbReference>
<reference evidence="11 12" key="1">
    <citation type="submission" date="2018-05" db="EMBL/GenBank/DDBJ databases">
        <title>Genomic Encyclopedia of Type Strains, Phase IV (KMG-IV): sequencing the most valuable type-strain genomes for metagenomic binning, comparative biology and taxonomic classification.</title>
        <authorList>
            <person name="Goeker M."/>
        </authorList>
    </citation>
    <scope>NUCLEOTIDE SEQUENCE [LARGE SCALE GENOMIC DNA]</scope>
    <source>
        <strain evidence="11 12">DSM 103371</strain>
    </source>
</reference>
<feature type="transmembrane region" description="Helical" evidence="9">
    <location>
        <begin position="161"/>
        <end position="183"/>
    </location>
</feature>
<feature type="transmembrane region" description="Helical" evidence="9">
    <location>
        <begin position="371"/>
        <end position="389"/>
    </location>
</feature>
<feature type="transmembrane region" description="Helical" evidence="9">
    <location>
        <begin position="409"/>
        <end position="427"/>
    </location>
</feature>
<dbReference type="GO" id="GO:0008137">
    <property type="term" value="F:NADH dehydrogenase (ubiquinone) activity"/>
    <property type="evidence" value="ECO:0007669"/>
    <property type="project" value="InterPro"/>
</dbReference>
<dbReference type="Proteomes" id="UP000245390">
    <property type="component" value="Unassembled WGS sequence"/>
</dbReference>
<keyword evidence="4" id="KW-1003">Cell membrane</keyword>
<organism evidence="11 12">
    <name type="scientific">Silicimonas algicola</name>
    <dbReference type="NCBI Taxonomy" id="1826607"/>
    <lineage>
        <taxon>Bacteria</taxon>
        <taxon>Pseudomonadati</taxon>
        <taxon>Pseudomonadota</taxon>
        <taxon>Alphaproteobacteria</taxon>
        <taxon>Rhodobacterales</taxon>
        <taxon>Paracoccaceae</taxon>
    </lineage>
</organism>
<comment type="similarity">
    <text evidence="3">Belongs to the CPA3 antiporters (TC 2.A.63) subunit D family.</text>
</comment>
<comment type="subcellular location">
    <subcellularLocation>
        <location evidence="2">Cell membrane</location>
        <topology evidence="2">Multi-pass membrane protein</topology>
    </subcellularLocation>
    <subcellularLocation>
        <location evidence="8">Membrane</location>
        <topology evidence="8">Multi-pass membrane protein</topology>
    </subcellularLocation>
</comment>
<accession>A0A316FWJ6</accession>
<evidence type="ECO:0000259" key="10">
    <source>
        <dbReference type="Pfam" id="PF00361"/>
    </source>
</evidence>
<comment type="function">
    <text evidence="1">NDH-1 shuttles electrons from NADH, via FMN and iron-sulfur (Fe-S) centers, to quinones in the respiratory chain. The immediate electron acceptor for the enzyme in this species is believed to be ubiquinone. Couples the redox reaction to proton translocation (for every two electrons transferred, four hydrogen ions are translocated across the cytoplasmic membrane), and thus conserves the redox energy in a proton gradient.</text>
</comment>
<feature type="domain" description="NADH:quinone oxidoreductase/Mrp antiporter transmembrane" evidence="10">
    <location>
        <begin position="127"/>
        <end position="420"/>
    </location>
</feature>
<evidence type="ECO:0000313" key="11">
    <source>
        <dbReference type="EMBL" id="PWK52773.1"/>
    </source>
</evidence>
<sequence length="514" mass="53636">MNHWIIAPVILPALLAPVLGFVMRHDMPLARTASIAGTIALMAIALGLFVTAAGDPQVYYLGDWPAPFGIVLVLDRLSALMVLVTTILALLVLIHAVTTGWDARGRHFHALFQFQLMGITGAFLTGDIFNLFVFFEILLIASYGLMVHSGGRDRMRAGLQYVVINLAGSTLFLFALGVLYSTTGTLNMADLALRLQDIPVEEGALIRVAAMLLMIVFALKAALFPVQFWLPATYANAPAPVAALFAIMTKVGAYAILRIHTLIFGPGIAATDGMAGTWLFPAAIVTIAVGAIGVLGARHLMALIAFSVLGSMGTLMVAISAFSPAATTAALYYLVHSTFAAAALFLLADLVTARRAGDRLVAVPATSQNGLFAALFFAAAIGMAGMPPLSGFIGKLMVLDALREPGTMAWAWSAVLIGSLVTIVGFARAGSTLFWKSTALLPAASGGPVVQAEPTAAARPAGVAGLASVMTTIALLALLTIFAGPLVGYLDGTTAQIFDRDGYVTSVLGTEGET</sequence>
<feature type="transmembrane region" description="Helical" evidence="9">
    <location>
        <begin position="6"/>
        <end position="23"/>
    </location>
</feature>
<evidence type="ECO:0000313" key="12">
    <source>
        <dbReference type="Proteomes" id="UP000245390"/>
    </source>
</evidence>
<dbReference type="PRINTS" id="PR01437">
    <property type="entry name" value="NUOXDRDTASE4"/>
</dbReference>
<dbReference type="PANTHER" id="PTHR42703">
    <property type="entry name" value="NADH DEHYDROGENASE"/>
    <property type="match status" value="1"/>
</dbReference>
<gene>
    <name evidence="11" type="ORF">C8D95_11550</name>
</gene>
<dbReference type="InterPro" id="IPR050586">
    <property type="entry name" value="CPA3_Na-H_Antiporter_D"/>
</dbReference>
<evidence type="ECO:0000256" key="5">
    <source>
        <dbReference type="ARBA" id="ARBA00022692"/>
    </source>
</evidence>
<evidence type="ECO:0000256" key="9">
    <source>
        <dbReference type="SAM" id="Phobius"/>
    </source>
</evidence>
<feature type="transmembrane region" description="Helical" evidence="9">
    <location>
        <begin position="329"/>
        <end position="351"/>
    </location>
</feature>
<dbReference type="RefSeq" id="WP_109761184.1">
    <property type="nucleotide sequence ID" value="NZ_CP034588.1"/>
</dbReference>
<evidence type="ECO:0000256" key="7">
    <source>
        <dbReference type="ARBA" id="ARBA00023136"/>
    </source>
</evidence>
<keyword evidence="7 9" id="KW-0472">Membrane</keyword>
<keyword evidence="6 9" id="KW-1133">Transmembrane helix</keyword>
<proteinExistence type="inferred from homology"/>
<evidence type="ECO:0000256" key="3">
    <source>
        <dbReference type="ARBA" id="ARBA00005346"/>
    </source>
</evidence>
<keyword evidence="5 8" id="KW-0812">Transmembrane</keyword>
<feature type="transmembrane region" description="Helical" evidence="9">
    <location>
        <begin position="203"/>
        <end position="223"/>
    </location>
</feature>
<feature type="transmembrane region" description="Helical" evidence="9">
    <location>
        <begin position="108"/>
        <end position="125"/>
    </location>
</feature>
<protein>
    <submittedName>
        <fullName evidence="11">Multisubunit potassium/proton antiporter PhaD subunit</fullName>
    </submittedName>
</protein>
<name>A0A316FWJ6_9RHOB</name>
<dbReference type="Pfam" id="PF00361">
    <property type="entry name" value="Proton_antipo_M"/>
    <property type="match status" value="1"/>
</dbReference>
<feature type="transmembrane region" description="Helical" evidence="9">
    <location>
        <begin position="277"/>
        <end position="295"/>
    </location>
</feature>
<dbReference type="NCBIfam" id="NF009309">
    <property type="entry name" value="PRK12666.1"/>
    <property type="match status" value="1"/>
</dbReference>
<evidence type="ECO:0000256" key="6">
    <source>
        <dbReference type="ARBA" id="ARBA00022989"/>
    </source>
</evidence>
<feature type="transmembrane region" description="Helical" evidence="9">
    <location>
        <begin position="35"/>
        <end position="54"/>
    </location>
</feature>
<evidence type="ECO:0000256" key="1">
    <source>
        <dbReference type="ARBA" id="ARBA00002378"/>
    </source>
</evidence>
<dbReference type="PANTHER" id="PTHR42703:SF1">
    <property type="entry name" value="NA(+)_H(+) ANTIPORTER SUBUNIT D1"/>
    <property type="match status" value="1"/>
</dbReference>
<feature type="transmembrane region" description="Helical" evidence="9">
    <location>
        <begin position="66"/>
        <end position="96"/>
    </location>
</feature>
<feature type="transmembrane region" description="Helical" evidence="9">
    <location>
        <begin position="302"/>
        <end position="323"/>
    </location>
</feature>
<comment type="caution">
    <text evidence="11">The sequence shown here is derived from an EMBL/GenBank/DDBJ whole genome shotgun (WGS) entry which is preliminary data.</text>
</comment>
<dbReference type="GO" id="GO:0042773">
    <property type="term" value="P:ATP synthesis coupled electron transport"/>
    <property type="evidence" value="ECO:0007669"/>
    <property type="project" value="InterPro"/>
</dbReference>
<evidence type="ECO:0000256" key="8">
    <source>
        <dbReference type="RuleBase" id="RU000320"/>
    </source>
</evidence>
<dbReference type="GO" id="GO:0005886">
    <property type="term" value="C:plasma membrane"/>
    <property type="evidence" value="ECO:0007669"/>
    <property type="project" value="UniProtKB-SubCell"/>
</dbReference>
<dbReference type="OrthoDB" id="9768329at2"/>
<keyword evidence="12" id="KW-1185">Reference proteome</keyword>
<feature type="transmembrane region" description="Helical" evidence="9">
    <location>
        <begin position="235"/>
        <end position="257"/>
    </location>
</feature>